<sequence length="666" mass="75345">MLNGSQDFTINGGTFNSVGGDMNIRVFEQRGEQGLATLYSHTSTSASYDAGARYPPPLCHPGTRESILHDLNQWASRSDQPDNPQIRWLYGPAGAGKSAIAQTFAQKCAENGTLLGSFFFWRSDPTRNNPHRLFTTIALQIAFAIPELRAVVNAAVTRNPFAPTSSFENQCYVLIIQLWMKVRIHQEFSYRIKHRKKRARSPSSRFISSSNKRPKMSGDTHGSVPDNSEFSFSTGPRVLVIDGLDECSSNNGEWQQILSILAQMVQKYGLPIQILVCSRPEPRIKESFAGAEFRNICRWMPLDDAYQASKDIRLFLVDGFKKILTCHSCSMAHVPRPWPSSEQIEYLVQKSSGQFIYASTVLKWISEDCDVPADRLHIVLGLQVKDHEGGNSPYAELDALYFQILSTVKKRNLFLQILAGSIVFRESDKITVISISDVLGHIPSGTLYATFAGVHSLFREPSPVESGFRFCHASFTDFLFDPRRSLQFHIDKSLGHDFLATIFFEDYFYLNLGNRQGLDWFHHCKNASGSDELISKLASIYTAISRRVELGELWYSVLPDLVSMMLQSWARFQAKGGQHSQELQDLCTLGFTLVVSYVKTEVYRKKCRIPIRYPSSWLSVINHGNSAKFFDKLEALLLSEVRKIITSCNMWEVKFHKIQPLCYSSP</sequence>
<accession>A0A0D0CBZ3</accession>
<proteinExistence type="predicted"/>
<dbReference type="HOGENOM" id="CLU_000288_6_10_1"/>
<feature type="domain" description="Nephrocystin 3-like N-terminal" evidence="3">
    <location>
        <begin position="234"/>
        <end position="279"/>
    </location>
</feature>
<evidence type="ECO:0000256" key="1">
    <source>
        <dbReference type="ARBA" id="ARBA00022737"/>
    </source>
</evidence>
<dbReference type="Proteomes" id="UP000053593">
    <property type="component" value="Unassembled WGS sequence"/>
</dbReference>
<dbReference type="SUPFAM" id="SSF52540">
    <property type="entry name" value="P-loop containing nucleoside triphosphate hydrolases"/>
    <property type="match status" value="1"/>
</dbReference>
<dbReference type="EMBL" id="KN834777">
    <property type="protein sequence ID" value="KIK59994.1"/>
    <property type="molecule type" value="Genomic_DNA"/>
</dbReference>
<evidence type="ECO:0000259" key="3">
    <source>
        <dbReference type="Pfam" id="PF24883"/>
    </source>
</evidence>
<keyword evidence="5" id="KW-1185">Reference proteome</keyword>
<reference evidence="4 5" key="1">
    <citation type="submission" date="2014-04" db="EMBL/GenBank/DDBJ databases">
        <title>Evolutionary Origins and Diversification of the Mycorrhizal Mutualists.</title>
        <authorList>
            <consortium name="DOE Joint Genome Institute"/>
            <consortium name="Mycorrhizal Genomics Consortium"/>
            <person name="Kohler A."/>
            <person name="Kuo A."/>
            <person name="Nagy L.G."/>
            <person name="Floudas D."/>
            <person name="Copeland A."/>
            <person name="Barry K.W."/>
            <person name="Cichocki N."/>
            <person name="Veneault-Fourrey C."/>
            <person name="LaButti K."/>
            <person name="Lindquist E.A."/>
            <person name="Lipzen A."/>
            <person name="Lundell T."/>
            <person name="Morin E."/>
            <person name="Murat C."/>
            <person name="Riley R."/>
            <person name="Ohm R."/>
            <person name="Sun H."/>
            <person name="Tunlid A."/>
            <person name="Henrissat B."/>
            <person name="Grigoriev I.V."/>
            <person name="Hibbett D.S."/>
            <person name="Martin F."/>
        </authorList>
    </citation>
    <scope>NUCLEOTIDE SEQUENCE [LARGE SCALE GENOMIC DNA]</scope>
    <source>
        <strain evidence="4 5">FD-317 M1</strain>
    </source>
</reference>
<feature type="region of interest" description="Disordered" evidence="2">
    <location>
        <begin position="199"/>
        <end position="226"/>
    </location>
</feature>
<feature type="compositionally biased region" description="Low complexity" evidence="2">
    <location>
        <begin position="201"/>
        <end position="211"/>
    </location>
</feature>
<evidence type="ECO:0000313" key="5">
    <source>
        <dbReference type="Proteomes" id="UP000053593"/>
    </source>
</evidence>
<dbReference type="OrthoDB" id="3027122at2759"/>
<protein>
    <recommendedName>
        <fullName evidence="3">Nephrocystin 3-like N-terminal domain-containing protein</fullName>
    </recommendedName>
</protein>
<dbReference type="InterPro" id="IPR056884">
    <property type="entry name" value="NPHP3-like_N"/>
</dbReference>
<evidence type="ECO:0000313" key="4">
    <source>
        <dbReference type="EMBL" id="KIK59994.1"/>
    </source>
</evidence>
<feature type="domain" description="Nephrocystin 3-like N-terminal" evidence="3">
    <location>
        <begin position="62"/>
        <end position="175"/>
    </location>
</feature>
<name>A0A0D0CBZ3_9AGAR</name>
<keyword evidence="1" id="KW-0677">Repeat</keyword>
<organism evidence="4 5">
    <name type="scientific">Collybiopsis luxurians FD-317 M1</name>
    <dbReference type="NCBI Taxonomy" id="944289"/>
    <lineage>
        <taxon>Eukaryota</taxon>
        <taxon>Fungi</taxon>
        <taxon>Dikarya</taxon>
        <taxon>Basidiomycota</taxon>
        <taxon>Agaricomycotina</taxon>
        <taxon>Agaricomycetes</taxon>
        <taxon>Agaricomycetidae</taxon>
        <taxon>Agaricales</taxon>
        <taxon>Marasmiineae</taxon>
        <taxon>Omphalotaceae</taxon>
        <taxon>Collybiopsis</taxon>
        <taxon>Collybiopsis luxurians</taxon>
    </lineage>
</organism>
<dbReference type="Gene3D" id="3.40.50.300">
    <property type="entry name" value="P-loop containing nucleotide triphosphate hydrolases"/>
    <property type="match status" value="1"/>
</dbReference>
<dbReference type="Pfam" id="PF24883">
    <property type="entry name" value="NPHP3_N"/>
    <property type="match status" value="2"/>
</dbReference>
<dbReference type="PANTHER" id="PTHR10039:SF14">
    <property type="entry name" value="NACHT DOMAIN-CONTAINING PROTEIN"/>
    <property type="match status" value="1"/>
</dbReference>
<dbReference type="AlphaFoldDB" id="A0A0D0CBZ3"/>
<dbReference type="InterPro" id="IPR027417">
    <property type="entry name" value="P-loop_NTPase"/>
</dbReference>
<dbReference type="PANTHER" id="PTHR10039">
    <property type="entry name" value="AMELOGENIN"/>
    <property type="match status" value="1"/>
</dbReference>
<gene>
    <name evidence="4" type="ORF">GYMLUDRAFT_44006</name>
</gene>
<evidence type="ECO:0000256" key="2">
    <source>
        <dbReference type="SAM" id="MobiDB-lite"/>
    </source>
</evidence>